<dbReference type="GO" id="GO:1901987">
    <property type="term" value="P:regulation of cell cycle phase transition"/>
    <property type="evidence" value="ECO:0007669"/>
    <property type="project" value="TreeGrafter"/>
</dbReference>
<evidence type="ECO:0000313" key="2">
    <source>
        <dbReference type="EMBL" id="KAJ7323482.1"/>
    </source>
</evidence>
<gene>
    <name evidence="2" type="primary">DBF4</name>
    <name evidence="2" type="ORF">OS493_031407</name>
</gene>
<evidence type="ECO:0000313" key="3">
    <source>
        <dbReference type="Proteomes" id="UP001163046"/>
    </source>
</evidence>
<dbReference type="GO" id="GO:0043539">
    <property type="term" value="F:protein serine/threonine kinase activator activity"/>
    <property type="evidence" value="ECO:0007669"/>
    <property type="project" value="TreeGrafter"/>
</dbReference>
<dbReference type="CDD" id="cd00027">
    <property type="entry name" value="BRCT"/>
    <property type="match status" value="1"/>
</dbReference>
<dbReference type="PANTHER" id="PTHR15375">
    <property type="entry name" value="ACTIVATOR OF S-PHASE KINASE-RELATED"/>
    <property type="match status" value="1"/>
</dbReference>
<protein>
    <submittedName>
        <fullName evidence="2">Cdc7p-Dbf4p kinase complex regulatory subunit</fullName>
    </submittedName>
</protein>
<feature type="region of interest" description="Disordered" evidence="1">
    <location>
        <begin position="51"/>
        <end position="108"/>
    </location>
</feature>
<feature type="region of interest" description="Disordered" evidence="1">
    <location>
        <begin position="1"/>
        <end position="39"/>
    </location>
</feature>
<dbReference type="OrthoDB" id="10661906at2759"/>
<feature type="compositionally biased region" description="Basic and acidic residues" evidence="1">
    <location>
        <begin position="51"/>
        <end position="60"/>
    </location>
</feature>
<dbReference type="InterPro" id="IPR051590">
    <property type="entry name" value="Replication_Regulatory_Kinase"/>
</dbReference>
<dbReference type="GO" id="GO:0031431">
    <property type="term" value="C:Dbf4-dependent protein kinase complex"/>
    <property type="evidence" value="ECO:0007669"/>
    <property type="project" value="TreeGrafter"/>
</dbReference>
<accession>A0A9W9Y8J5</accession>
<dbReference type="GO" id="GO:0010571">
    <property type="term" value="P:positive regulation of nuclear cell cycle DNA replication"/>
    <property type="evidence" value="ECO:0007669"/>
    <property type="project" value="TreeGrafter"/>
</dbReference>
<keyword evidence="3" id="KW-1185">Reference proteome</keyword>
<feature type="compositionally biased region" description="Acidic residues" evidence="1">
    <location>
        <begin position="73"/>
        <end position="101"/>
    </location>
</feature>
<proteinExistence type="predicted"/>
<comment type="caution">
    <text evidence="2">The sequence shown here is derived from an EMBL/GenBank/DDBJ whole genome shotgun (WGS) entry which is preliminary data.</text>
</comment>
<dbReference type="AlphaFoldDB" id="A0A9W9Y8J5"/>
<feature type="compositionally biased region" description="Polar residues" evidence="1">
    <location>
        <begin position="24"/>
        <end position="33"/>
    </location>
</feature>
<organism evidence="2 3">
    <name type="scientific">Desmophyllum pertusum</name>
    <dbReference type="NCBI Taxonomy" id="174260"/>
    <lineage>
        <taxon>Eukaryota</taxon>
        <taxon>Metazoa</taxon>
        <taxon>Cnidaria</taxon>
        <taxon>Anthozoa</taxon>
        <taxon>Hexacorallia</taxon>
        <taxon>Scleractinia</taxon>
        <taxon>Caryophylliina</taxon>
        <taxon>Caryophylliidae</taxon>
        <taxon>Desmophyllum</taxon>
    </lineage>
</organism>
<name>A0A9W9Y8J5_9CNID</name>
<evidence type="ECO:0000256" key="1">
    <source>
        <dbReference type="SAM" id="MobiDB-lite"/>
    </source>
</evidence>
<dbReference type="EMBL" id="MU827813">
    <property type="protein sequence ID" value="KAJ7323482.1"/>
    <property type="molecule type" value="Genomic_DNA"/>
</dbReference>
<dbReference type="PANTHER" id="PTHR15375:SF26">
    <property type="entry name" value="PROTEIN CHIFFON"/>
    <property type="match status" value="1"/>
</dbReference>
<sequence>METKRKPSSNVLKGNEKRPRRLSNDLSSSSPATSDLFESDLDVLEETLINTEKKAGKEKTGTSFGSPPTSDLFEPEVSEPSQDNEDDIGCVPLEDSEDEEGPSLKDSDIKETSFDFSQLNGALVFIHLPGSSRGSLKQIISILMESGAEVSEFFHRKITHLITSNRYLEVEKNNILTSNKLLTDPSSRGAVILAKTTKKQDNANIVDKAKKLGVNVIFLEEMNLEFLSRQKSLLDHTLVTDSTLCLKRTANDVPSVEVRELRTPFLKVVDHSECYRPLVLEMKEWPDAFTMFSQGPNVLETRVKKKKEK</sequence>
<dbReference type="Proteomes" id="UP001163046">
    <property type="component" value="Unassembled WGS sequence"/>
</dbReference>
<reference evidence="2" key="1">
    <citation type="submission" date="2023-01" db="EMBL/GenBank/DDBJ databases">
        <title>Genome assembly of the deep-sea coral Lophelia pertusa.</title>
        <authorList>
            <person name="Herrera S."/>
            <person name="Cordes E."/>
        </authorList>
    </citation>
    <scope>NUCLEOTIDE SEQUENCE</scope>
    <source>
        <strain evidence="2">USNM1676648</strain>
        <tissue evidence="2">Polyp</tissue>
    </source>
</reference>